<dbReference type="Gene3D" id="2.60.120.330">
    <property type="entry name" value="B-lactam Antibiotic, Isopenicillin N Synthase, Chain"/>
    <property type="match status" value="2"/>
</dbReference>
<dbReference type="SUPFAM" id="SSF51197">
    <property type="entry name" value="Clavaminate synthase-like"/>
    <property type="match status" value="2"/>
</dbReference>
<evidence type="ECO:0000256" key="2">
    <source>
        <dbReference type="ARBA" id="ARBA00008056"/>
    </source>
</evidence>
<evidence type="ECO:0000256" key="4">
    <source>
        <dbReference type="ARBA" id="ARBA00023002"/>
    </source>
</evidence>
<evidence type="ECO:0000313" key="7">
    <source>
        <dbReference type="EMBL" id="KAG8499719.1"/>
    </source>
</evidence>
<dbReference type="InterPro" id="IPR026992">
    <property type="entry name" value="DIOX_N"/>
</dbReference>
<accession>A0A8J6D8N4</accession>
<reference evidence="7 8" key="1">
    <citation type="journal article" date="2021" name="bioRxiv">
        <title>The Gossypium anomalum genome as a resource for cotton improvement and evolutionary analysis of hybrid incompatibility.</title>
        <authorList>
            <person name="Grover C.E."/>
            <person name="Yuan D."/>
            <person name="Arick M.A."/>
            <person name="Miller E.R."/>
            <person name="Hu G."/>
            <person name="Peterson D.G."/>
            <person name="Wendel J.F."/>
            <person name="Udall J.A."/>
        </authorList>
    </citation>
    <scope>NUCLEOTIDE SEQUENCE [LARGE SCALE GENOMIC DNA]</scope>
    <source>
        <strain evidence="7">JFW-Udall</strain>
        <tissue evidence="7">Leaf</tissue>
    </source>
</reference>
<comment type="similarity">
    <text evidence="2">Belongs to the iron/ascorbate-dependent oxidoreductase family.</text>
</comment>
<dbReference type="FunFam" id="2.60.120.330:FF:000088">
    <property type="entry name" value="1-aminocyclopropane-1-carboxylate oxidase-like 9"/>
    <property type="match status" value="1"/>
</dbReference>
<dbReference type="InterPro" id="IPR044861">
    <property type="entry name" value="IPNS-like_FE2OG_OXY"/>
</dbReference>
<dbReference type="GO" id="GO:0051213">
    <property type="term" value="F:dioxygenase activity"/>
    <property type="evidence" value="ECO:0007669"/>
    <property type="project" value="UniProtKB-ARBA"/>
</dbReference>
<dbReference type="Pfam" id="PF03171">
    <property type="entry name" value="2OG-FeII_Oxy"/>
    <property type="match status" value="2"/>
</dbReference>
<dbReference type="PANTHER" id="PTHR10209">
    <property type="entry name" value="OXIDOREDUCTASE, 2OG-FE II OXYGENASE FAMILY PROTEIN"/>
    <property type="match status" value="1"/>
</dbReference>
<dbReference type="FunFam" id="2.60.120.330:FF:000005">
    <property type="entry name" value="1-aminocyclopropane-1-carboxylate oxidase homolog 1"/>
    <property type="match status" value="1"/>
</dbReference>
<comment type="cofactor">
    <cofactor evidence="1">
        <name>Fe cation</name>
        <dbReference type="ChEBI" id="CHEBI:24875"/>
    </cofactor>
</comment>
<dbReference type="Pfam" id="PF14226">
    <property type="entry name" value="DIOX_N"/>
    <property type="match status" value="2"/>
</dbReference>
<protein>
    <recommendedName>
        <fullName evidence="6">Fe2OG dioxygenase domain-containing protein</fullName>
    </recommendedName>
</protein>
<evidence type="ECO:0000256" key="5">
    <source>
        <dbReference type="ARBA" id="ARBA00023004"/>
    </source>
</evidence>
<gene>
    <name evidence="7" type="ORF">CXB51_006377</name>
</gene>
<dbReference type="PROSITE" id="PS51471">
    <property type="entry name" value="FE2OG_OXY"/>
    <property type="match status" value="2"/>
</dbReference>
<evidence type="ECO:0000313" key="8">
    <source>
        <dbReference type="Proteomes" id="UP000701853"/>
    </source>
</evidence>
<dbReference type="EMBL" id="JAHUZN010000003">
    <property type="protein sequence ID" value="KAG8499719.1"/>
    <property type="molecule type" value="Genomic_DNA"/>
</dbReference>
<evidence type="ECO:0000259" key="6">
    <source>
        <dbReference type="PROSITE" id="PS51471"/>
    </source>
</evidence>
<keyword evidence="3" id="KW-0479">Metal-binding</keyword>
<organism evidence="7 8">
    <name type="scientific">Gossypium anomalum</name>
    <dbReference type="NCBI Taxonomy" id="47600"/>
    <lineage>
        <taxon>Eukaryota</taxon>
        <taxon>Viridiplantae</taxon>
        <taxon>Streptophyta</taxon>
        <taxon>Embryophyta</taxon>
        <taxon>Tracheophyta</taxon>
        <taxon>Spermatophyta</taxon>
        <taxon>Magnoliopsida</taxon>
        <taxon>eudicotyledons</taxon>
        <taxon>Gunneridae</taxon>
        <taxon>Pentapetalae</taxon>
        <taxon>rosids</taxon>
        <taxon>malvids</taxon>
        <taxon>Malvales</taxon>
        <taxon>Malvaceae</taxon>
        <taxon>Malvoideae</taxon>
        <taxon>Gossypium</taxon>
    </lineage>
</organism>
<keyword evidence="5" id="KW-0408">Iron</keyword>
<feature type="domain" description="Fe2OG dioxygenase" evidence="6">
    <location>
        <begin position="241"/>
        <end position="344"/>
    </location>
</feature>
<dbReference type="AlphaFoldDB" id="A0A8J6D8N4"/>
<keyword evidence="8" id="KW-1185">Reference proteome</keyword>
<dbReference type="PANTHER" id="PTHR10209:SF791">
    <property type="entry name" value="1-AMINOCYCLOPROPANE-1-CARBOXYLATE OXIDASE HOMOLOG 1"/>
    <property type="match status" value="1"/>
</dbReference>
<name>A0A8J6D8N4_9ROSI</name>
<sequence>MVATDAGQVQTQFELKYDRASEIKAFDEMKTGVKGLVDAGISEVPRIFHQPPDTVGENYVPSATQFSIPVIDLQGVKEDPSTHTEIVKQVLNASQEWGFFQIINHGIPLSVLEEMKVRVRRFYELDNEIKKQFYTRDTSKKWSIIAISISILPQQLTGETLFILTWLLILLSLKNCLNHSGIYIYLHIYRPCNGELLLTCVTLVYRDMMVEYTDRMMNLGRLLFESSGLNPDHLVKIDCAKGLGHLCHYYPACPQPELTIGVSKHTDSCFLTVLLQDHIGGLQVLYENQWIDVPPVPEALVVNIGDLLQASPLISNDRLVSVEHRVLVNSIGPRVSVASFFITYFNPNPRLYAPIKELLSEDNPPKYRETTVEFLLIKMAASEMVTVNTREYDRTSELKAFDDTKAGVKGLADGGITKVPRIFHQPPEKLHKIPVSNDSQFSIPVIDLEGVNNDPIIRKEVVDKLGNASRKWGFFQVINHGIPVSVMEEMKDGVRRFHEQDVEVKKQYYTRDFTKPVVYNSNFDLYTSLAVNWRDTFFSRMAPDPPKMEDLPPVCRDIMVNYSKQVMNLGNLLLELLSQALGLKPDHLKDMDCGRGLLMLCHYYPGCPEPELALGTSKHADNDFFTVLLQDHIGGLQVLHEDKWIDVPCSPGALVINIGDLLQLISNDAFVSVEHRVLANSDGPRVSVACFFSTSLKSDPILYGPIKELLSEENPPKYRETTVRDYVIYSNGRGLDVDGTSPLLHFRL</sequence>
<proteinExistence type="inferred from homology"/>
<keyword evidence="4" id="KW-0560">Oxidoreductase</keyword>
<comment type="caution">
    <text evidence="7">The sequence shown here is derived from an EMBL/GenBank/DDBJ whole genome shotgun (WGS) entry which is preliminary data.</text>
</comment>
<feature type="domain" description="Fe2OG dioxygenase" evidence="6">
    <location>
        <begin position="595"/>
        <end position="695"/>
    </location>
</feature>
<dbReference type="Proteomes" id="UP000701853">
    <property type="component" value="Chromosome 3"/>
</dbReference>
<evidence type="ECO:0000256" key="1">
    <source>
        <dbReference type="ARBA" id="ARBA00001962"/>
    </source>
</evidence>
<dbReference type="InterPro" id="IPR005123">
    <property type="entry name" value="Oxoglu/Fe-dep_dioxygenase_dom"/>
</dbReference>
<dbReference type="OrthoDB" id="288590at2759"/>
<dbReference type="GO" id="GO:0046872">
    <property type="term" value="F:metal ion binding"/>
    <property type="evidence" value="ECO:0007669"/>
    <property type="project" value="UniProtKB-KW"/>
</dbReference>
<dbReference type="InterPro" id="IPR027443">
    <property type="entry name" value="IPNS-like_sf"/>
</dbReference>
<evidence type="ECO:0000256" key="3">
    <source>
        <dbReference type="ARBA" id="ARBA00022723"/>
    </source>
</evidence>